<dbReference type="OrthoDB" id="5835829at2759"/>
<keyword evidence="2" id="KW-1185">Reference proteome</keyword>
<name>A0A6G1ECM9_9ORYZ</name>
<accession>A0A6G1ECM9</accession>
<organism evidence="1 2">
    <name type="scientific">Oryza meyeriana var. granulata</name>
    <dbReference type="NCBI Taxonomy" id="110450"/>
    <lineage>
        <taxon>Eukaryota</taxon>
        <taxon>Viridiplantae</taxon>
        <taxon>Streptophyta</taxon>
        <taxon>Embryophyta</taxon>
        <taxon>Tracheophyta</taxon>
        <taxon>Spermatophyta</taxon>
        <taxon>Magnoliopsida</taxon>
        <taxon>Liliopsida</taxon>
        <taxon>Poales</taxon>
        <taxon>Poaceae</taxon>
        <taxon>BOP clade</taxon>
        <taxon>Oryzoideae</taxon>
        <taxon>Oryzeae</taxon>
        <taxon>Oryzinae</taxon>
        <taxon>Oryza</taxon>
        <taxon>Oryza meyeriana</taxon>
    </lineage>
</organism>
<feature type="non-terminal residue" evidence="1">
    <location>
        <position position="1"/>
    </location>
</feature>
<evidence type="ECO:0000313" key="2">
    <source>
        <dbReference type="Proteomes" id="UP000479710"/>
    </source>
</evidence>
<evidence type="ECO:0000313" key="1">
    <source>
        <dbReference type="EMBL" id="KAF0922214.1"/>
    </source>
</evidence>
<dbReference type="Proteomes" id="UP000479710">
    <property type="component" value="Unassembled WGS sequence"/>
</dbReference>
<gene>
    <name evidence="1" type="ORF">E2562_028806</name>
</gene>
<reference evidence="1 2" key="1">
    <citation type="submission" date="2019-11" db="EMBL/GenBank/DDBJ databases">
        <title>Whole genome sequence of Oryza granulata.</title>
        <authorList>
            <person name="Li W."/>
        </authorList>
    </citation>
    <scope>NUCLEOTIDE SEQUENCE [LARGE SCALE GENOMIC DNA]</scope>
    <source>
        <strain evidence="2">cv. Menghai</strain>
        <tissue evidence="1">Leaf</tissue>
    </source>
</reference>
<protein>
    <submittedName>
        <fullName evidence="1">Uncharacterized protein</fullName>
    </submittedName>
</protein>
<sequence>GVPRLVSYGMGAFTIYVAAVVTVHKPHTFVGSPSEPFIFDGLLGLWFTRANLNPPFDEPEPTSPLWDFMCETNARAPSRTRALSPIPFLSSNHSASTAGAVCPM</sequence>
<dbReference type="AlphaFoldDB" id="A0A6G1ECM9"/>
<dbReference type="EMBL" id="SPHZ02000004">
    <property type="protein sequence ID" value="KAF0922214.1"/>
    <property type="molecule type" value="Genomic_DNA"/>
</dbReference>
<proteinExistence type="predicted"/>
<comment type="caution">
    <text evidence="1">The sequence shown here is derived from an EMBL/GenBank/DDBJ whole genome shotgun (WGS) entry which is preliminary data.</text>
</comment>